<organism evidence="2 3">
    <name type="scientific">Tetradesmus obliquus</name>
    <name type="common">Green alga</name>
    <name type="synonym">Acutodesmus obliquus</name>
    <dbReference type="NCBI Taxonomy" id="3088"/>
    <lineage>
        <taxon>Eukaryota</taxon>
        <taxon>Viridiplantae</taxon>
        <taxon>Chlorophyta</taxon>
        <taxon>core chlorophytes</taxon>
        <taxon>Chlorophyceae</taxon>
        <taxon>CS clade</taxon>
        <taxon>Sphaeropleales</taxon>
        <taxon>Scenedesmaceae</taxon>
        <taxon>Tetradesmus</taxon>
    </lineage>
</organism>
<keyword evidence="1" id="KW-0472">Membrane</keyword>
<protein>
    <submittedName>
        <fullName evidence="2">Uncharacterized protein</fullName>
    </submittedName>
</protein>
<evidence type="ECO:0000256" key="1">
    <source>
        <dbReference type="SAM" id="Phobius"/>
    </source>
</evidence>
<sequence>MDMLKGPIVMLQAVGQRRITLSFTVKHVMLVLMLAAMAMATVLLLRFYWQDMLKGFMMLQAVWQPPITITITTTTGKIILLLMLVATAKAIVDAAKRLFSLRVLTHTAEKKVCLSQVPVRRAANGKKAPMGIIPGVLAAGQQRNQALPGRRMYPKVDKLLEECMTPCQPRGRA</sequence>
<feature type="transmembrane region" description="Helical" evidence="1">
    <location>
        <begin position="69"/>
        <end position="92"/>
    </location>
</feature>
<evidence type="ECO:0000313" key="2">
    <source>
        <dbReference type="EMBL" id="WIA23399.1"/>
    </source>
</evidence>
<keyword evidence="3" id="KW-1185">Reference proteome</keyword>
<reference evidence="2 3" key="1">
    <citation type="submission" date="2023-05" db="EMBL/GenBank/DDBJ databases">
        <title>A 100% complete, gapless, phased diploid assembly of the Scenedesmus obliquus UTEX 3031 genome.</title>
        <authorList>
            <person name="Biondi T.C."/>
            <person name="Hanschen E.R."/>
            <person name="Kwon T."/>
            <person name="Eng W."/>
            <person name="Kruse C.P.S."/>
            <person name="Koehler S.I."/>
            <person name="Kunde Y."/>
            <person name="Gleasner C.D."/>
            <person name="You Mak K.T."/>
            <person name="Polle J."/>
            <person name="Hovde B.T."/>
            <person name="Starkenburg S.R."/>
        </authorList>
    </citation>
    <scope>NUCLEOTIDE SEQUENCE [LARGE SCALE GENOMIC DNA]</scope>
    <source>
        <strain evidence="2 3">DOE0152z</strain>
    </source>
</reference>
<gene>
    <name evidence="2" type="ORF">OEZ85_000157</name>
</gene>
<feature type="transmembrane region" description="Helical" evidence="1">
    <location>
        <begin position="27"/>
        <end position="49"/>
    </location>
</feature>
<evidence type="ECO:0000313" key="3">
    <source>
        <dbReference type="Proteomes" id="UP001244341"/>
    </source>
</evidence>
<proteinExistence type="predicted"/>
<dbReference type="Proteomes" id="UP001244341">
    <property type="component" value="Chromosome 16b"/>
</dbReference>
<dbReference type="EMBL" id="CP126223">
    <property type="protein sequence ID" value="WIA23399.1"/>
    <property type="molecule type" value="Genomic_DNA"/>
</dbReference>
<name>A0ABY8UPR8_TETOB</name>
<keyword evidence="1" id="KW-1133">Transmembrane helix</keyword>
<accession>A0ABY8UPR8</accession>
<keyword evidence="1" id="KW-0812">Transmembrane</keyword>